<dbReference type="InterPro" id="IPR052748">
    <property type="entry name" value="ISR_Activator"/>
</dbReference>
<name>A0AAD8Y206_9STRA</name>
<dbReference type="Pfam" id="PF01753">
    <property type="entry name" value="zf-MYND"/>
    <property type="match status" value="1"/>
</dbReference>
<proteinExistence type="predicted"/>
<organism evidence="7 8">
    <name type="scientific">Skeletonema marinoi</name>
    <dbReference type="NCBI Taxonomy" id="267567"/>
    <lineage>
        <taxon>Eukaryota</taxon>
        <taxon>Sar</taxon>
        <taxon>Stramenopiles</taxon>
        <taxon>Ochrophyta</taxon>
        <taxon>Bacillariophyta</taxon>
        <taxon>Coscinodiscophyceae</taxon>
        <taxon>Thalassiosirophycidae</taxon>
        <taxon>Thalassiosirales</taxon>
        <taxon>Skeletonemataceae</taxon>
        <taxon>Skeletonema</taxon>
        <taxon>Skeletonema marinoi-dohrnii complex</taxon>
    </lineage>
</organism>
<dbReference type="GO" id="GO:0005737">
    <property type="term" value="C:cytoplasm"/>
    <property type="evidence" value="ECO:0007669"/>
    <property type="project" value="UniProtKB-ARBA"/>
</dbReference>
<dbReference type="Gene3D" id="1.25.40.10">
    <property type="entry name" value="Tetratricopeptide repeat domain"/>
    <property type="match status" value="1"/>
</dbReference>
<dbReference type="PANTHER" id="PTHR45011:SF1">
    <property type="entry name" value="DAP3-BINDING CELL DEATH ENHANCER 1"/>
    <property type="match status" value="1"/>
</dbReference>
<evidence type="ECO:0000313" key="7">
    <source>
        <dbReference type="EMBL" id="KAK1737386.1"/>
    </source>
</evidence>
<reference evidence="7" key="1">
    <citation type="submission" date="2023-06" db="EMBL/GenBank/DDBJ databases">
        <title>Survivors Of The Sea: Transcriptome response of Skeletonema marinoi to long-term dormancy.</title>
        <authorList>
            <person name="Pinder M.I.M."/>
            <person name="Kourtchenko O."/>
            <person name="Robertson E.K."/>
            <person name="Larsson T."/>
            <person name="Maumus F."/>
            <person name="Osuna-Cruz C.M."/>
            <person name="Vancaester E."/>
            <person name="Stenow R."/>
            <person name="Vandepoele K."/>
            <person name="Ploug H."/>
            <person name="Bruchert V."/>
            <person name="Godhe A."/>
            <person name="Topel M."/>
        </authorList>
    </citation>
    <scope>NUCLEOTIDE SEQUENCE</scope>
    <source>
        <strain evidence="7">R05AC</strain>
    </source>
</reference>
<dbReference type="InterPro" id="IPR001841">
    <property type="entry name" value="Znf_RING"/>
</dbReference>
<protein>
    <recommendedName>
        <fullName evidence="9">MYND-type domain-containing protein</fullName>
    </recommendedName>
</protein>
<evidence type="ECO:0000256" key="4">
    <source>
        <dbReference type="PROSITE-ProRule" id="PRU00134"/>
    </source>
</evidence>
<dbReference type="SUPFAM" id="SSF81901">
    <property type="entry name" value="HCP-like"/>
    <property type="match status" value="1"/>
</dbReference>
<dbReference type="SUPFAM" id="SSF57850">
    <property type="entry name" value="RING/U-box"/>
    <property type="match status" value="1"/>
</dbReference>
<dbReference type="EMBL" id="JATAAI010000025">
    <property type="protein sequence ID" value="KAK1737386.1"/>
    <property type="molecule type" value="Genomic_DNA"/>
</dbReference>
<feature type="domain" description="RING-type" evidence="5">
    <location>
        <begin position="69"/>
        <end position="118"/>
    </location>
</feature>
<keyword evidence="3" id="KW-0862">Zinc</keyword>
<dbReference type="PROSITE" id="PS50865">
    <property type="entry name" value="ZF_MYND_2"/>
    <property type="match status" value="1"/>
</dbReference>
<comment type="caution">
    <text evidence="7">The sequence shown here is derived from an EMBL/GenBank/DDBJ whole genome shotgun (WGS) entry which is preliminary data.</text>
</comment>
<keyword evidence="2 4" id="KW-0863">Zinc-finger</keyword>
<dbReference type="InterPro" id="IPR013083">
    <property type="entry name" value="Znf_RING/FYVE/PHD"/>
</dbReference>
<evidence type="ECO:0000313" key="8">
    <source>
        <dbReference type="Proteomes" id="UP001224775"/>
    </source>
</evidence>
<feature type="domain" description="MYND-type" evidence="6">
    <location>
        <begin position="4"/>
        <end position="45"/>
    </location>
</feature>
<evidence type="ECO:0000256" key="3">
    <source>
        <dbReference type="ARBA" id="ARBA00022833"/>
    </source>
</evidence>
<accession>A0AAD8Y206</accession>
<dbReference type="PROSITE" id="PS50089">
    <property type="entry name" value="ZF_RING_2"/>
    <property type="match status" value="1"/>
</dbReference>
<dbReference type="Proteomes" id="UP001224775">
    <property type="component" value="Unassembled WGS sequence"/>
</dbReference>
<dbReference type="GO" id="GO:0008270">
    <property type="term" value="F:zinc ion binding"/>
    <property type="evidence" value="ECO:0007669"/>
    <property type="project" value="UniProtKB-KW"/>
</dbReference>
<evidence type="ECO:0000256" key="2">
    <source>
        <dbReference type="ARBA" id="ARBA00022771"/>
    </source>
</evidence>
<dbReference type="AlphaFoldDB" id="A0AAD8Y206"/>
<evidence type="ECO:0000259" key="5">
    <source>
        <dbReference type="PROSITE" id="PS50089"/>
    </source>
</evidence>
<dbReference type="PANTHER" id="PTHR45011">
    <property type="entry name" value="DAP3-BINDING CELL DEATH ENHANCER 1"/>
    <property type="match status" value="1"/>
</dbReference>
<dbReference type="Gene3D" id="3.30.40.10">
    <property type="entry name" value="Zinc/RING finger domain, C3HC4 (zinc finger)"/>
    <property type="match status" value="1"/>
</dbReference>
<keyword evidence="1" id="KW-0479">Metal-binding</keyword>
<keyword evidence="8" id="KW-1185">Reference proteome</keyword>
<evidence type="ECO:0000259" key="6">
    <source>
        <dbReference type="PROSITE" id="PS50865"/>
    </source>
</evidence>
<evidence type="ECO:0000256" key="1">
    <source>
        <dbReference type="ARBA" id="ARBA00022723"/>
    </source>
</evidence>
<dbReference type="SUPFAM" id="SSF144232">
    <property type="entry name" value="HIT/MYND zinc finger-like"/>
    <property type="match status" value="1"/>
</dbReference>
<evidence type="ECO:0008006" key="9">
    <source>
        <dbReference type="Google" id="ProtNLM"/>
    </source>
</evidence>
<dbReference type="Gene3D" id="6.10.140.2220">
    <property type="match status" value="1"/>
</dbReference>
<dbReference type="InterPro" id="IPR011990">
    <property type="entry name" value="TPR-like_helical_dom_sf"/>
</dbReference>
<sequence>MMCCACCGIAEGDDIKLKTCTACKSARYCSVKCQKEHRPQHKRACKKRAAELRDELLFKQPESTHYGDCPICCLPLSLDKHKSLMSPCCSKRICYGCVHANQRREEEMRLKKSCPFCRHPLPKSQEQAKMIIMERVATIDPECMGSIHLNDGDHDTAFEYWTKATGLGDLASHYNLSLLYRDGHGVEKDEKMEVYHLEQAAICGHPFARFNLANVEWNNGRKERAIKHWIIAATLGDGDAVKYLRQRYPRFVCKEDFAAALRAHQAAIDATKSSQREAATEYAIRNNINGQGGSTSVP</sequence>
<dbReference type="InterPro" id="IPR002893">
    <property type="entry name" value="Znf_MYND"/>
</dbReference>
<gene>
    <name evidence="7" type="ORF">QTG54_011672</name>
</gene>